<protein>
    <submittedName>
        <fullName evidence="2">N-acetyltransferase GCN5</fullName>
    </submittedName>
</protein>
<dbReference type="EMBL" id="JAWWNJ010000023">
    <property type="protein sequence ID" value="KAK7033374.1"/>
    <property type="molecule type" value="Genomic_DNA"/>
</dbReference>
<name>A0AAW0C3I7_9AGAR</name>
<sequence length="180" mass="20609">MSLSITLRPYTSTDFEFLWSTIDSRIAWLTSKGLEGQWGAEPWDSEIKEQLRSRLVEDVRRGGFNWIAEVDGELAGFFQTDDKSGEELYLRLLVVHTNFGGRGVGDFMLGFAKRFAGESKVDWVRMDCWKGVPGEGKDGLVRYYEGKGFTRVRDFVVPAERLKRATEYAGHLLEWKVVEV</sequence>
<feature type="domain" description="N-acetyltransferase" evidence="1">
    <location>
        <begin position="5"/>
        <end position="179"/>
    </location>
</feature>
<gene>
    <name evidence="2" type="ORF">R3P38DRAFT_2922329</name>
</gene>
<dbReference type="GO" id="GO:0016747">
    <property type="term" value="F:acyltransferase activity, transferring groups other than amino-acyl groups"/>
    <property type="evidence" value="ECO:0007669"/>
    <property type="project" value="InterPro"/>
</dbReference>
<dbReference type="CDD" id="cd04301">
    <property type="entry name" value="NAT_SF"/>
    <property type="match status" value="1"/>
</dbReference>
<dbReference type="Pfam" id="PF00583">
    <property type="entry name" value="Acetyltransf_1"/>
    <property type="match status" value="1"/>
</dbReference>
<dbReference type="SUPFAM" id="SSF55729">
    <property type="entry name" value="Acyl-CoA N-acyltransferases (Nat)"/>
    <property type="match status" value="1"/>
</dbReference>
<reference evidence="2 3" key="1">
    <citation type="journal article" date="2024" name="J Genomics">
        <title>Draft genome sequencing and assembly of Favolaschia claudopus CIRM-BRFM 2984 isolated from oak limbs.</title>
        <authorList>
            <person name="Navarro D."/>
            <person name="Drula E."/>
            <person name="Chaduli D."/>
            <person name="Cazenave R."/>
            <person name="Ahrendt S."/>
            <person name="Wang J."/>
            <person name="Lipzen A."/>
            <person name="Daum C."/>
            <person name="Barry K."/>
            <person name="Grigoriev I.V."/>
            <person name="Favel A."/>
            <person name="Rosso M.N."/>
            <person name="Martin F."/>
        </authorList>
    </citation>
    <scope>NUCLEOTIDE SEQUENCE [LARGE SCALE GENOMIC DNA]</scope>
    <source>
        <strain evidence="2 3">CIRM-BRFM 2984</strain>
    </source>
</reference>
<dbReference type="AlphaFoldDB" id="A0AAW0C3I7"/>
<keyword evidence="3" id="KW-1185">Reference proteome</keyword>
<evidence type="ECO:0000259" key="1">
    <source>
        <dbReference type="PROSITE" id="PS51186"/>
    </source>
</evidence>
<dbReference type="Gene3D" id="3.40.630.30">
    <property type="match status" value="1"/>
</dbReference>
<comment type="caution">
    <text evidence="2">The sequence shown here is derived from an EMBL/GenBank/DDBJ whole genome shotgun (WGS) entry which is preliminary data.</text>
</comment>
<accession>A0AAW0C3I7</accession>
<evidence type="ECO:0000313" key="3">
    <source>
        <dbReference type="Proteomes" id="UP001362999"/>
    </source>
</evidence>
<dbReference type="InterPro" id="IPR000182">
    <property type="entry name" value="GNAT_dom"/>
</dbReference>
<dbReference type="Proteomes" id="UP001362999">
    <property type="component" value="Unassembled WGS sequence"/>
</dbReference>
<evidence type="ECO:0000313" key="2">
    <source>
        <dbReference type="EMBL" id="KAK7033374.1"/>
    </source>
</evidence>
<organism evidence="2 3">
    <name type="scientific">Favolaschia claudopus</name>
    <dbReference type="NCBI Taxonomy" id="2862362"/>
    <lineage>
        <taxon>Eukaryota</taxon>
        <taxon>Fungi</taxon>
        <taxon>Dikarya</taxon>
        <taxon>Basidiomycota</taxon>
        <taxon>Agaricomycotina</taxon>
        <taxon>Agaricomycetes</taxon>
        <taxon>Agaricomycetidae</taxon>
        <taxon>Agaricales</taxon>
        <taxon>Marasmiineae</taxon>
        <taxon>Mycenaceae</taxon>
        <taxon>Favolaschia</taxon>
    </lineage>
</organism>
<dbReference type="InterPro" id="IPR016181">
    <property type="entry name" value="Acyl_CoA_acyltransferase"/>
</dbReference>
<proteinExistence type="predicted"/>
<dbReference type="PROSITE" id="PS51186">
    <property type="entry name" value="GNAT"/>
    <property type="match status" value="1"/>
</dbReference>